<dbReference type="EMBL" id="RPFJ01000024">
    <property type="protein sequence ID" value="RPD94095.1"/>
    <property type="molecule type" value="Genomic_DNA"/>
</dbReference>
<dbReference type="AlphaFoldDB" id="A0A3N4NFC2"/>
<protein>
    <submittedName>
        <fullName evidence="1">Uncharacterized protein</fullName>
    </submittedName>
</protein>
<gene>
    <name evidence="1" type="ORF">EGM88_12640</name>
</gene>
<evidence type="ECO:0000313" key="2">
    <source>
        <dbReference type="Proteomes" id="UP000270856"/>
    </source>
</evidence>
<name>A0A3N4NFC2_9FLAO</name>
<keyword evidence="2" id="KW-1185">Reference proteome</keyword>
<evidence type="ECO:0000313" key="1">
    <source>
        <dbReference type="EMBL" id="RPD94095.1"/>
    </source>
</evidence>
<organism evidence="1 2">
    <name type="scientific">Aureibaculum marinum</name>
    <dbReference type="NCBI Taxonomy" id="2487930"/>
    <lineage>
        <taxon>Bacteria</taxon>
        <taxon>Pseudomonadati</taxon>
        <taxon>Bacteroidota</taxon>
        <taxon>Flavobacteriia</taxon>
        <taxon>Flavobacteriales</taxon>
        <taxon>Flavobacteriaceae</taxon>
        <taxon>Aureibaculum</taxon>
    </lineage>
</organism>
<sequence length="73" mass="8552">IKTTTYYRMFSFLFFKNLQKQAFDVFEKQKTHNFRCGFPFAEKEGIRTLGGLTLYGNKLPLHSATLPFLQIVI</sequence>
<feature type="non-terminal residue" evidence="1">
    <location>
        <position position="1"/>
    </location>
</feature>
<accession>A0A3N4NFC2</accession>
<dbReference type="Proteomes" id="UP000270856">
    <property type="component" value="Unassembled WGS sequence"/>
</dbReference>
<comment type="caution">
    <text evidence="1">The sequence shown here is derived from an EMBL/GenBank/DDBJ whole genome shotgun (WGS) entry which is preliminary data.</text>
</comment>
<proteinExistence type="predicted"/>
<reference evidence="1 2" key="1">
    <citation type="submission" date="2018-11" db="EMBL/GenBank/DDBJ databases">
        <title>Aureibaculum marinum gen. nov., sp. nov., a member of the family Flavobacteriaceae isolated from the Bohai Sea.</title>
        <authorList>
            <person name="Ji X."/>
        </authorList>
    </citation>
    <scope>NUCLEOTIDE SEQUENCE [LARGE SCALE GENOMIC DNA]</scope>
    <source>
        <strain evidence="1 2">BH-SD17</strain>
    </source>
</reference>